<keyword evidence="6" id="KW-0016">Alginate biosynthesis</keyword>
<evidence type="ECO:0000256" key="4">
    <source>
        <dbReference type="ARBA" id="ARBA00022729"/>
    </source>
</evidence>
<sequence>MTDLKPLFAALLCATIFSGDAEAKGDLSSSAFGCKHLEDVADPRSLEGKSGYFYRIFTDMRLHFSFSDESIQNLAKLSEVLKEKGTTLIYAPVPTKSQAMPDFLPERAKLYGYDRKLAAQSYQTVIDRLKAANILAVDLQSPMLAAKSEDGLFFRSDFHWTAQGSRLAAKAIADVIKAQPGYASIKKTKFKTRELDRMVSFSTLRNNLQRFCKDALPVVESMAYETTKVDQSSGTVDLFGAEAADPIALVGTSMSNAEAGNFGGFISQYSSLTLTNYAISGGNQFGSILSYMTSREFQENRPRFLIWENPIYNNLGQYGPAPWVELLAAASQTCQPALEVQNIGEQQDEFFVDLASVKVASNQAVMVETQDQTIRNLTVEAALANGQHRSIAMHRGDRLRATGRFYFPLLPLEQAPIKSLKLTFNRPPEGGSELQLCSY</sequence>
<dbReference type="InterPro" id="IPR036514">
    <property type="entry name" value="SGNH_hydro_sf"/>
</dbReference>
<dbReference type="EMBL" id="FOVR01000008">
    <property type="protein sequence ID" value="SFO55466.1"/>
    <property type="molecule type" value="Genomic_DNA"/>
</dbReference>
<dbReference type="Gene3D" id="3.40.50.1110">
    <property type="entry name" value="SGNH hydrolase"/>
    <property type="match status" value="1"/>
</dbReference>
<evidence type="ECO:0000259" key="8">
    <source>
        <dbReference type="Pfam" id="PF16822"/>
    </source>
</evidence>
<reference evidence="9 10" key="1">
    <citation type="submission" date="2016-10" db="EMBL/GenBank/DDBJ databases">
        <authorList>
            <person name="de Groot N.N."/>
        </authorList>
    </citation>
    <scope>NUCLEOTIDE SEQUENCE [LARGE SCALE GENOMIC DNA]</scope>
    <source>
        <strain evidence="9 10">CGMCC 1.9157</strain>
    </source>
</reference>
<evidence type="ECO:0000256" key="3">
    <source>
        <dbReference type="ARBA" id="ARBA00022679"/>
    </source>
</evidence>
<protein>
    <submittedName>
        <fullName evidence="9">Alginate biosynthesis protein AlgX</fullName>
    </submittedName>
</protein>
<evidence type="ECO:0000313" key="10">
    <source>
        <dbReference type="Proteomes" id="UP000199236"/>
    </source>
</evidence>
<keyword evidence="3" id="KW-0808">Transferase</keyword>
<gene>
    <name evidence="9" type="ORF">SAMN04488056_10841</name>
</gene>
<name>A0A1I5I5T3_9HYPH</name>
<dbReference type="STRING" id="655353.SAMN04488056_10841"/>
<evidence type="ECO:0000256" key="2">
    <source>
        <dbReference type="ARBA" id="ARBA00005182"/>
    </source>
</evidence>
<dbReference type="UniPathway" id="UPA00286"/>
<dbReference type="GO" id="GO:0042597">
    <property type="term" value="C:periplasmic space"/>
    <property type="evidence" value="ECO:0007669"/>
    <property type="project" value="UniProtKB-SubCell"/>
</dbReference>
<evidence type="ECO:0000256" key="6">
    <source>
        <dbReference type="ARBA" id="ARBA00022841"/>
    </source>
</evidence>
<comment type="subcellular location">
    <subcellularLocation>
        <location evidence="1">Periplasm</location>
    </subcellularLocation>
</comment>
<evidence type="ECO:0000256" key="7">
    <source>
        <dbReference type="PIRSR" id="PIRSR638639-50"/>
    </source>
</evidence>
<dbReference type="RefSeq" id="WP_090073591.1">
    <property type="nucleotide sequence ID" value="NZ_FOVR01000008.1"/>
</dbReference>
<dbReference type="GO" id="GO:0016788">
    <property type="term" value="F:hydrolase activity, acting on ester bonds"/>
    <property type="evidence" value="ECO:0007669"/>
    <property type="project" value="UniProtKB-ARBA"/>
</dbReference>
<feature type="active site" description="Nucleophile" evidence="7">
    <location>
        <position position="253"/>
    </location>
</feature>
<feature type="active site" description="Proton acceptor" evidence="7">
    <location>
        <position position="159"/>
    </location>
</feature>
<evidence type="ECO:0000256" key="1">
    <source>
        <dbReference type="ARBA" id="ARBA00004418"/>
    </source>
</evidence>
<dbReference type="Gene3D" id="2.60.120.1380">
    <property type="entry name" value="C-terminal carbohydrate-binding module"/>
    <property type="match status" value="1"/>
</dbReference>
<keyword evidence="5" id="KW-0574">Periplasm</keyword>
<dbReference type="OrthoDB" id="5657087at2"/>
<dbReference type="GO" id="GO:0042121">
    <property type="term" value="P:alginic acid biosynthetic process"/>
    <property type="evidence" value="ECO:0007669"/>
    <property type="project" value="UniProtKB-UniPathway"/>
</dbReference>
<evidence type="ECO:0000313" key="9">
    <source>
        <dbReference type="EMBL" id="SFO55466.1"/>
    </source>
</evidence>
<organism evidence="9 10">
    <name type="scientific">Cohaesibacter marisflavi</name>
    <dbReference type="NCBI Taxonomy" id="655353"/>
    <lineage>
        <taxon>Bacteria</taxon>
        <taxon>Pseudomonadati</taxon>
        <taxon>Pseudomonadota</taxon>
        <taxon>Alphaproteobacteria</taxon>
        <taxon>Hyphomicrobiales</taxon>
        <taxon>Cohaesibacteraceae</taxon>
    </lineage>
</organism>
<proteinExistence type="predicted"/>
<keyword evidence="10" id="KW-1185">Reference proteome</keyword>
<evidence type="ECO:0000256" key="5">
    <source>
        <dbReference type="ARBA" id="ARBA00022764"/>
    </source>
</evidence>
<dbReference type="Pfam" id="PF16822">
    <property type="entry name" value="ALGX"/>
    <property type="match status" value="1"/>
</dbReference>
<dbReference type="InterPro" id="IPR031811">
    <property type="entry name" value="ALGX/ALGJ_SGNH-like"/>
</dbReference>
<dbReference type="InterPro" id="IPR038639">
    <property type="entry name" value="AlgX_C_sf"/>
</dbReference>
<dbReference type="SUPFAM" id="SSF52266">
    <property type="entry name" value="SGNH hydrolase"/>
    <property type="match status" value="1"/>
</dbReference>
<keyword evidence="4" id="KW-0732">Signal</keyword>
<feature type="active site" evidence="7">
    <location>
        <position position="157"/>
    </location>
</feature>
<dbReference type="InterPro" id="IPR034655">
    <property type="entry name" value="AlgX_N"/>
</dbReference>
<dbReference type="AlphaFoldDB" id="A0A1I5I5T3"/>
<accession>A0A1I5I5T3</accession>
<comment type="pathway">
    <text evidence="2">Glycan biosynthesis; alginate biosynthesis.</text>
</comment>
<dbReference type="GO" id="GO:0016740">
    <property type="term" value="F:transferase activity"/>
    <property type="evidence" value="ECO:0007669"/>
    <property type="project" value="UniProtKB-KW"/>
</dbReference>
<dbReference type="Proteomes" id="UP000199236">
    <property type="component" value="Unassembled WGS sequence"/>
</dbReference>
<feature type="domain" description="AlgX/AlgJ SGNH hydrolase-like" evidence="8">
    <location>
        <begin position="64"/>
        <end position="310"/>
    </location>
</feature>
<dbReference type="CDD" id="cd14441">
    <property type="entry name" value="AlgX_N"/>
    <property type="match status" value="1"/>
</dbReference>